<feature type="transmembrane region" description="Helical" evidence="5">
    <location>
        <begin position="20"/>
        <end position="37"/>
    </location>
</feature>
<evidence type="ECO:0000313" key="6">
    <source>
        <dbReference type="EMBL" id="KAK4512490.1"/>
    </source>
</evidence>
<dbReference type="InterPro" id="IPR002401">
    <property type="entry name" value="Cyt_P450_E_grp-I"/>
</dbReference>
<evidence type="ECO:0000256" key="3">
    <source>
        <dbReference type="ARBA" id="ARBA00023004"/>
    </source>
</evidence>
<accession>A0AAN7DDK5</accession>
<keyword evidence="3 4" id="KW-0408">Iron</keyword>
<reference evidence="6 7" key="1">
    <citation type="submission" date="2022-11" db="EMBL/GenBank/DDBJ databases">
        <title>Mucor velutinosus strain NIH1002 WGS.</title>
        <authorList>
            <person name="Subramanian P."/>
            <person name="Mullikin J.C."/>
            <person name="Segre J.A."/>
            <person name="Zelazny A.M."/>
        </authorList>
    </citation>
    <scope>NUCLEOTIDE SEQUENCE [LARGE SCALE GENOMIC DNA]</scope>
    <source>
        <strain evidence="6 7">NIH1002</strain>
    </source>
</reference>
<evidence type="ECO:0000256" key="2">
    <source>
        <dbReference type="ARBA" id="ARBA00023002"/>
    </source>
</evidence>
<dbReference type="PANTHER" id="PTHR46300">
    <property type="entry name" value="P450, PUTATIVE (EUROFUNG)-RELATED-RELATED"/>
    <property type="match status" value="1"/>
</dbReference>
<evidence type="ECO:0000313" key="7">
    <source>
        <dbReference type="Proteomes" id="UP001304243"/>
    </source>
</evidence>
<dbReference type="GO" id="GO:0020037">
    <property type="term" value="F:heme binding"/>
    <property type="evidence" value="ECO:0007669"/>
    <property type="project" value="InterPro"/>
</dbReference>
<dbReference type="SUPFAM" id="SSF48264">
    <property type="entry name" value="Cytochrome P450"/>
    <property type="match status" value="1"/>
</dbReference>
<dbReference type="GO" id="GO:0005506">
    <property type="term" value="F:iron ion binding"/>
    <property type="evidence" value="ECO:0007669"/>
    <property type="project" value="InterPro"/>
</dbReference>
<comment type="caution">
    <text evidence="6">The sequence shown here is derived from an EMBL/GenBank/DDBJ whole genome shotgun (WGS) entry which is preliminary data.</text>
</comment>
<evidence type="ECO:0000256" key="4">
    <source>
        <dbReference type="PIRSR" id="PIRSR602401-1"/>
    </source>
</evidence>
<keyword evidence="1 4" id="KW-0479">Metal-binding</keyword>
<comment type="cofactor">
    <cofactor evidence="4">
        <name>heme</name>
        <dbReference type="ChEBI" id="CHEBI:30413"/>
    </cofactor>
</comment>
<organism evidence="6 7">
    <name type="scientific">Mucor velutinosus</name>
    <dbReference type="NCBI Taxonomy" id="708070"/>
    <lineage>
        <taxon>Eukaryota</taxon>
        <taxon>Fungi</taxon>
        <taxon>Fungi incertae sedis</taxon>
        <taxon>Mucoromycota</taxon>
        <taxon>Mucoromycotina</taxon>
        <taxon>Mucoromycetes</taxon>
        <taxon>Mucorales</taxon>
        <taxon>Mucorineae</taxon>
        <taxon>Mucoraceae</taxon>
        <taxon>Mucor</taxon>
    </lineage>
</organism>
<dbReference type="GeneID" id="89946893"/>
<dbReference type="Gene3D" id="1.10.630.10">
    <property type="entry name" value="Cytochrome P450"/>
    <property type="match status" value="1"/>
</dbReference>
<sequence>MLNYPYLLEKYKKIEAPGPFIPIAGAVLAIAAAMYGIKTVLRNGWSGTHNVKKYRVIPTPPGSVLFFGHKLLLGDIPAHKIAEWHKELGPILKVKMGNEDWIYVADAGMAYELFTLEDSLTSNSLHFMCGDAIYGGEEGRTAFGHDDAKWKDIRSVMLQFLSPSSFRRSYATLQEEAQKTVDLLIKKTRQHGSVDPLSFIRFNSINIILKTSLGQQGAKSLHDPLYRCLMNRDGVYLQYTTIRKPWSWMSHLHRLFSRETSPMNALYAPLQRVIQRARKSDTDNVVKRLDLLKEEYVIDEHNIAAITGELLVAGMDALSSATAWTLAILCHHPDVQQNLAREIDSFIIKHYRFPTFDDLPELPYYNTLLKECLRFRPPVYFGIPRKASKDVVCRNYLIPKGSTIVGNIHAISHDNYVVQDPEKFLPERFQYDSRTLHAGAYEGSEAHYAFGWKKRICPGISLAEAQIFNIVTKVMSRCTIEPAIASNGQDEYPNLDDGRSVGATVVPGPFKLRFVERSDRTIV</sequence>
<feature type="binding site" description="axial binding residue" evidence="4">
    <location>
        <position position="457"/>
    </location>
    <ligand>
        <name>heme</name>
        <dbReference type="ChEBI" id="CHEBI:30413"/>
    </ligand>
    <ligandPart>
        <name>Fe</name>
        <dbReference type="ChEBI" id="CHEBI:18248"/>
    </ligandPart>
</feature>
<dbReference type="PRINTS" id="PR00385">
    <property type="entry name" value="P450"/>
</dbReference>
<name>A0AAN7DDK5_9FUNG</name>
<keyword evidence="5" id="KW-0472">Membrane</keyword>
<dbReference type="PRINTS" id="PR00463">
    <property type="entry name" value="EP450I"/>
</dbReference>
<protein>
    <recommendedName>
        <fullName evidence="8">Cytochrome P450</fullName>
    </recommendedName>
</protein>
<dbReference type="InterPro" id="IPR001128">
    <property type="entry name" value="Cyt_P450"/>
</dbReference>
<dbReference type="EMBL" id="JASEJX010000021">
    <property type="protein sequence ID" value="KAK4512490.1"/>
    <property type="molecule type" value="Genomic_DNA"/>
</dbReference>
<keyword evidence="5" id="KW-1133">Transmembrane helix</keyword>
<dbReference type="GO" id="GO:0016705">
    <property type="term" value="F:oxidoreductase activity, acting on paired donors, with incorporation or reduction of molecular oxygen"/>
    <property type="evidence" value="ECO:0007669"/>
    <property type="project" value="InterPro"/>
</dbReference>
<gene>
    <name evidence="6" type="ORF">ATC70_003191</name>
</gene>
<evidence type="ECO:0000256" key="1">
    <source>
        <dbReference type="ARBA" id="ARBA00022723"/>
    </source>
</evidence>
<keyword evidence="4" id="KW-0349">Heme</keyword>
<dbReference type="InterPro" id="IPR050364">
    <property type="entry name" value="Cytochrome_P450_fung"/>
</dbReference>
<dbReference type="AlphaFoldDB" id="A0AAN7DDK5"/>
<dbReference type="InterPro" id="IPR036396">
    <property type="entry name" value="Cyt_P450_sf"/>
</dbReference>
<dbReference type="Pfam" id="PF00067">
    <property type="entry name" value="p450"/>
    <property type="match status" value="1"/>
</dbReference>
<dbReference type="PANTHER" id="PTHR46300:SF11">
    <property type="entry name" value="OXIDOREDUCTASE, PUTATIVE-RELATED"/>
    <property type="match status" value="1"/>
</dbReference>
<dbReference type="Proteomes" id="UP001304243">
    <property type="component" value="Unassembled WGS sequence"/>
</dbReference>
<evidence type="ECO:0008006" key="8">
    <source>
        <dbReference type="Google" id="ProtNLM"/>
    </source>
</evidence>
<dbReference type="RefSeq" id="XP_064679156.1">
    <property type="nucleotide sequence ID" value="XM_064822556.1"/>
</dbReference>
<dbReference type="GO" id="GO:0004497">
    <property type="term" value="F:monooxygenase activity"/>
    <property type="evidence" value="ECO:0007669"/>
    <property type="project" value="InterPro"/>
</dbReference>
<keyword evidence="5" id="KW-0812">Transmembrane</keyword>
<evidence type="ECO:0000256" key="5">
    <source>
        <dbReference type="SAM" id="Phobius"/>
    </source>
</evidence>
<keyword evidence="7" id="KW-1185">Reference proteome</keyword>
<proteinExistence type="predicted"/>
<keyword evidence="2" id="KW-0560">Oxidoreductase</keyword>